<dbReference type="NCBIfam" id="TIGR00418">
    <property type="entry name" value="thrS"/>
    <property type="match status" value="1"/>
</dbReference>
<dbReference type="InterPro" id="IPR002320">
    <property type="entry name" value="Thr-tRNA-ligase_IIa"/>
</dbReference>
<keyword evidence="10 13" id="KW-0648">Protein biosynthesis</keyword>
<dbReference type="GO" id="GO:0006435">
    <property type="term" value="P:threonyl-tRNA aminoacylation"/>
    <property type="evidence" value="ECO:0007669"/>
    <property type="project" value="UniProtKB-UniRule"/>
</dbReference>
<evidence type="ECO:0000256" key="14">
    <source>
        <dbReference type="SAM" id="Coils"/>
    </source>
</evidence>
<dbReference type="Gene3D" id="3.30.930.10">
    <property type="entry name" value="Bira Bifunctional Protein, Domain 2"/>
    <property type="match status" value="1"/>
</dbReference>
<dbReference type="GO" id="GO:0005737">
    <property type="term" value="C:cytoplasm"/>
    <property type="evidence" value="ECO:0007669"/>
    <property type="project" value="UniProtKB-SubCell"/>
</dbReference>
<dbReference type="AlphaFoldDB" id="A0A1G2QPN8"/>
<dbReference type="InterPro" id="IPR006195">
    <property type="entry name" value="aa-tRNA-synth_II"/>
</dbReference>
<keyword evidence="2 13" id="KW-0963">Cytoplasm</keyword>
<keyword evidence="9 13" id="KW-0694">RNA-binding</keyword>
<comment type="caution">
    <text evidence="13">Lacks conserved residue(s) required for the propagation of feature annotation.</text>
</comment>
<dbReference type="GO" id="GO:0000049">
    <property type="term" value="F:tRNA binding"/>
    <property type="evidence" value="ECO:0007669"/>
    <property type="project" value="UniProtKB-KW"/>
</dbReference>
<comment type="catalytic activity">
    <reaction evidence="12 13">
        <text>tRNA(Thr) + L-threonine + ATP = L-threonyl-tRNA(Thr) + AMP + diphosphate + H(+)</text>
        <dbReference type="Rhea" id="RHEA:24624"/>
        <dbReference type="Rhea" id="RHEA-COMP:9670"/>
        <dbReference type="Rhea" id="RHEA-COMP:9704"/>
        <dbReference type="ChEBI" id="CHEBI:15378"/>
        <dbReference type="ChEBI" id="CHEBI:30616"/>
        <dbReference type="ChEBI" id="CHEBI:33019"/>
        <dbReference type="ChEBI" id="CHEBI:57926"/>
        <dbReference type="ChEBI" id="CHEBI:78442"/>
        <dbReference type="ChEBI" id="CHEBI:78534"/>
        <dbReference type="ChEBI" id="CHEBI:456215"/>
        <dbReference type="EC" id="6.1.1.3"/>
    </reaction>
</comment>
<dbReference type="InterPro" id="IPR045864">
    <property type="entry name" value="aa-tRNA-synth_II/BPL/LPL"/>
</dbReference>
<keyword evidence="7 13" id="KW-0862">Zinc</keyword>
<organism evidence="16 17">
    <name type="scientific">Candidatus Vogelbacteria bacterium RIFOXYD2_FULL_44_9</name>
    <dbReference type="NCBI Taxonomy" id="1802441"/>
    <lineage>
        <taxon>Bacteria</taxon>
        <taxon>Candidatus Vogeliibacteriota</taxon>
    </lineage>
</organism>
<evidence type="ECO:0000256" key="8">
    <source>
        <dbReference type="ARBA" id="ARBA00022840"/>
    </source>
</evidence>
<dbReference type="Pfam" id="PF03129">
    <property type="entry name" value="HGTP_anticodon"/>
    <property type="match status" value="1"/>
</dbReference>
<dbReference type="GO" id="GO:0005524">
    <property type="term" value="F:ATP binding"/>
    <property type="evidence" value="ECO:0007669"/>
    <property type="project" value="UniProtKB-UniRule"/>
</dbReference>
<proteinExistence type="inferred from homology"/>
<dbReference type="InterPro" id="IPR036621">
    <property type="entry name" value="Anticodon-bd_dom_sf"/>
</dbReference>
<keyword evidence="6 13" id="KW-0547">Nucleotide-binding</keyword>
<comment type="similarity">
    <text evidence="1 13">Belongs to the class-II aminoacyl-tRNA synthetase family.</text>
</comment>
<dbReference type="InterPro" id="IPR033728">
    <property type="entry name" value="ThrRS_core"/>
</dbReference>
<comment type="subcellular location">
    <subcellularLocation>
        <location evidence="13">Cytoplasm</location>
    </subcellularLocation>
</comment>
<dbReference type="GO" id="GO:0004829">
    <property type="term" value="F:threonine-tRNA ligase activity"/>
    <property type="evidence" value="ECO:0007669"/>
    <property type="project" value="UniProtKB-UniRule"/>
</dbReference>
<comment type="caution">
    <text evidence="16">The sequence shown here is derived from an EMBL/GenBank/DDBJ whole genome shotgun (WGS) entry which is preliminary data.</text>
</comment>
<dbReference type="CDD" id="cd00771">
    <property type="entry name" value="ThrRS_core"/>
    <property type="match status" value="1"/>
</dbReference>
<protein>
    <recommendedName>
        <fullName evidence="13">Threonine--tRNA ligase</fullName>
        <ecNumber evidence="13">6.1.1.3</ecNumber>
    </recommendedName>
    <alternativeName>
        <fullName evidence="13">Threonyl-tRNA synthetase</fullName>
        <shortName evidence="13">ThrRS</shortName>
    </alternativeName>
</protein>
<keyword evidence="11 13" id="KW-0030">Aminoacyl-tRNA synthetase</keyword>
<dbReference type="Gene3D" id="3.30.54.20">
    <property type="match status" value="1"/>
</dbReference>
<dbReference type="InterPro" id="IPR047246">
    <property type="entry name" value="ThrRS_anticodon"/>
</dbReference>
<dbReference type="FunFam" id="3.40.50.800:FF:000001">
    <property type="entry name" value="Threonine--tRNA ligase"/>
    <property type="match status" value="1"/>
</dbReference>
<evidence type="ECO:0000256" key="4">
    <source>
        <dbReference type="ARBA" id="ARBA00022598"/>
    </source>
</evidence>
<dbReference type="EC" id="6.1.1.3" evidence="13"/>
<dbReference type="SMART" id="SM00863">
    <property type="entry name" value="tRNA_SAD"/>
    <property type="match status" value="1"/>
</dbReference>
<feature type="binding site" evidence="13">
    <location>
        <position position="454"/>
    </location>
    <ligand>
        <name>Zn(2+)</name>
        <dbReference type="ChEBI" id="CHEBI:29105"/>
        <note>catalytic</note>
    </ligand>
</feature>
<evidence type="ECO:0000256" key="13">
    <source>
        <dbReference type="HAMAP-Rule" id="MF_00184"/>
    </source>
</evidence>
<dbReference type="InterPro" id="IPR018163">
    <property type="entry name" value="Thr/Ala-tRNA-synth_IIc_edit"/>
</dbReference>
<evidence type="ECO:0000256" key="1">
    <source>
        <dbReference type="ARBA" id="ARBA00008226"/>
    </source>
</evidence>
<evidence type="ECO:0000256" key="9">
    <source>
        <dbReference type="ARBA" id="ARBA00022884"/>
    </source>
</evidence>
<feature type="coiled-coil region" evidence="14">
    <location>
        <begin position="48"/>
        <end position="75"/>
    </location>
</feature>
<dbReference type="HAMAP" id="MF_00184">
    <property type="entry name" value="Thr_tRNA_synth"/>
    <property type="match status" value="1"/>
</dbReference>
<dbReference type="SUPFAM" id="SSF55186">
    <property type="entry name" value="ThrRS/AlaRS common domain"/>
    <property type="match status" value="1"/>
</dbReference>
<dbReference type="EMBL" id="MHTM01000009">
    <property type="protein sequence ID" value="OHA62585.1"/>
    <property type="molecule type" value="Genomic_DNA"/>
</dbReference>
<evidence type="ECO:0000256" key="5">
    <source>
        <dbReference type="ARBA" id="ARBA00022723"/>
    </source>
</evidence>
<dbReference type="Gene3D" id="3.30.980.10">
    <property type="entry name" value="Threonyl-trna Synthetase, Chain A, domain 2"/>
    <property type="match status" value="1"/>
</dbReference>
<dbReference type="GO" id="GO:0046872">
    <property type="term" value="F:metal ion binding"/>
    <property type="evidence" value="ECO:0007669"/>
    <property type="project" value="UniProtKB-KW"/>
</dbReference>
<evidence type="ECO:0000259" key="15">
    <source>
        <dbReference type="PROSITE" id="PS50862"/>
    </source>
</evidence>
<dbReference type="InterPro" id="IPR004154">
    <property type="entry name" value="Anticodon-bd"/>
</dbReference>
<evidence type="ECO:0000313" key="16">
    <source>
        <dbReference type="EMBL" id="OHA62585.1"/>
    </source>
</evidence>
<dbReference type="Pfam" id="PF07973">
    <property type="entry name" value="tRNA_SAD"/>
    <property type="match status" value="1"/>
</dbReference>
<keyword evidence="8 13" id="KW-0067">ATP-binding</keyword>
<evidence type="ECO:0000256" key="6">
    <source>
        <dbReference type="ARBA" id="ARBA00022741"/>
    </source>
</evidence>
<reference evidence="16 17" key="1">
    <citation type="journal article" date="2016" name="Nat. Commun.">
        <title>Thousands of microbial genomes shed light on interconnected biogeochemical processes in an aquifer system.</title>
        <authorList>
            <person name="Anantharaman K."/>
            <person name="Brown C.T."/>
            <person name="Hug L.A."/>
            <person name="Sharon I."/>
            <person name="Castelle C.J."/>
            <person name="Probst A.J."/>
            <person name="Thomas B.C."/>
            <person name="Singh A."/>
            <person name="Wilkins M.J."/>
            <person name="Karaoz U."/>
            <person name="Brodie E.L."/>
            <person name="Williams K.H."/>
            <person name="Hubbard S.S."/>
            <person name="Banfield J.F."/>
        </authorList>
    </citation>
    <scope>NUCLEOTIDE SEQUENCE [LARGE SCALE GENOMIC DNA]</scope>
</reference>
<dbReference type="Gene3D" id="3.40.50.800">
    <property type="entry name" value="Anticodon-binding domain"/>
    <property type="match status" value="1"/>
</dbReference>
<comment type="subunit">
    <text evidence="13">Homodimer.</text>
</comment>
<dbReference type="CDD" id="cd00860">
    <property type="entry name" value="ThrRS_anticodon"/>
    <property type="match status" value="1"/>
</dbReference>
<evidence type="ECO:0000256" key="3">
    <source>
        <dbReference type="ARBA" id="ARBA00022555"/>
    </source>
</evidence>
<name>A0A1G2QPN8_9BACT</name>
<feature type="binding site" evidence="13">
    <location>
        <position position="324"/>
    </location>
    <ligand>
        <name>Zn(2+)</name>
        <dbReference type="ChEBI" id="CHEBI:29105"/>
        <note>catalytic</note>
    </ligand>
</feature>
<dbReference type="Pfam" id="PF00587">
    <property type="entry name" value="tRNA-synt_2b"/>
    <property type="match status" value="1"/>
</dbReference>
<dbReference type="FunFam" id="3.30.930.10:FF:000002">
    <property type="entry name" value="Threonine--tRNA ligase"/>
    <property type="match status" value="1"/>
</dbReference>
<accession>A0A1G2QPN8</accession>
<dbReference type="FunFam" id="3.30.980.10:FF:000005">
    <property type="entry name" value="Threonyl-tRNA synthetase, mitochondrial"/>
    <property type="match status" value="1"/>
</dbReference>
<dbReference type="SUPFAM" id="SSF52954">
    <property type="entry name" value="Class II aaRS ABD-related"/>
    <property type="match status" value="1"/>
</dbReference>
<evidence type="ECO:0000256" key="12">
    <source>
        <dbReference type="ARBA" id="ARBA00049515"/>
    </source>
</evidence>
<dbReference type="Proteomes" id="UP000177140">
    <property type="component" value="Unassembled WGS sequence"/>
</dbReference>
<feature type="binding site" evidence="13">
    <location>
        <position position="273"/>
    </location>
    <ligand>
        <name>Zn(2+)</name>
        <dbReference type="ChEBI" id="CHEBI:29105"/>
        <note>catalytic</note>
    </ligand>
</feature>
<dbReference type="InterPro" id="IPR012947">
    <property type="entry name" value="tRNA_SAD"/>
</dbReference>
<dbReference type="PROSITE" id="PS50862">
    <property type="entry name" value="AA_TRNA_LIGASE_II"/>
    <property type="match status" value="1"/>
</dbReference>
<keyword evidence="5 13" id="KW-0479">Metal-binding</keyword>
<dbReference type="PANTHER" id="PTHR11451">
    <property type="entry name" value="THREONINE-TRNA LIGASE"/>
    <property type="match status" value="1"/>
</dbReference>
<dbReference type="PANTHER" id="PTHR11451:SF44">
    <property type="entry name" value="THREONINE--TRNA LIGASE, CHLOROPLASTIC_MITOCHONDRIAL 2"/>
    <property type="match status" value="1"/>
</dbReference>
<evidence type="ECO:0000256" key="7">
    <source>
        <dbReference type="ARBA" id="ARBA00022833"/>
    </source>
</evidence>
<dbReference type="InterPro" id="IPR002314">
    <property type="entry name" value="aa-tRNA-synt_IIb"/>
</dbReference>
<evidence type="ECO:0000256" key="2">
    <source>
        <dbReference type="ARBA" id="ARBA00022490"/>
    </source>
</evidence>
<keyword evidence="3 13" id="KW-0820">tRNA-binding</keyword>
<keyword evidence="4 13" id="KW-0436">Ligase</keyword>
<gene>
    <name evidence="13" type="primary">thrS</name>
    <name evidence="16" type="ORF">A2556_01755</name>
</gene>
<sequence>MNNIENIRHSLAHLLATVVKEKYPEAKLGIGPAIDNGFYYDFDFSGGAMPTEENLKDLEKAIKKLTNKDIEFKQEKISVDEARAMFASEPYKLELIDDLVKTGQEISIYCSGDFVDLCAGPHVGSIKEINPDAFKLERVAGAYWKGSEKNKMLTRIYGLAFTSAEELKTYLTQIEEAKKRDHRVLGKQLKIFTISPLVGAGLPLMQPNGMIIRQEIEDYLWKLHQDRGYQRVWTPHIAHEELYQTSGHAEKFGDELFRVSGKEEKFILKPMNCPHHMQIFADNQFSYRDLPIRYFEPATVYRDEKSGQLSGLTRVRSITQDDGHLFCRISQIKEEIKIITGIIKTFYTTIGLMEDYWVSLSVRGDDQSKYLGTDEAWQAAETALEEVAMANNLPYKRIEGEAAFYGPKLDFMFKDAIGREWQLATIQCDFNLPVRFDLSFINEAGEKERPVVIHRAISGSLERFMGIMIEHYAGAFPTWLAPIQVKVLPITEKQMVYAQTVTDQLKANNIRVVLDEDNETLGKKIRNAKMQKIPYLVVIGDKELEEKMITVENRSEEKGIKMSVSDFADKISAEIKSRQA</sequence>
<dbReference type="PRINTS" id="PR01047">
    <property type="entry name" value="TRNASYNTHTHR"/>
</dbReference>
<evidence type="ECO:0000256" key="11">
    <source>
        <dbReference type="ARBA" id="ARBA00023146"/>
    </source>
</evidence>
<evidence type="ECO:0000313" key="17">
    <source>
        <dbReference type="Proteomes" id="UP000177140"/>
    </source>
</evidence>
<feature type="domain" description="Aminoacyl-transfer RNA synthetases class-II family profile" evidence="15">
    <location>
        <begin position="207"/>
        <end position="477"/>
    </location>
</feature>
<dbReference type="SUPFAM" id="SSF55681">
    <property type="entry name" value="Class II aaRS and biotin synthetases"/>
    <property type="match status" value="1"/>
</dbReference>
<evidence type="ECO:0000256" key="10">
    <source>
        <dbReference type="ARBA" id="ARBA00022917"/>
    </source>
</evidence>
<comment type="cofactor">
    <cofactor evidence="13">
        <name>Zn(2+)</name>
        <dbReference type="ChEBI" id="CHEBI:29105"/>
    </cofactor>
    <text evidence="13">Binds 1 zinc ion per subunit.</text>
</comment>
<keyword evidence="14" id="KW-0175">Coiled coil</keyword>